<keyword evidence="2" id="KW-1185">Reference proteome</keyword>
<dbReference type="Pfam" id="PF06475">
    <property type="entry name" value="Glycolipid_bind"/>
    <property type="match status" value="1"/>
</dbReference>
<proteinExistence type="predicted"/>
<accession>A0A512E0K7</accession>
<dbReference type="SUPFAM" id="SSF159275">
    <property type="entry name" value="PA1994-like"/>
    <property type="match status" value="1"/>
</dbReference>
<dbReference type="AlphaFoldDB" id="A0A512E0K7"/>
<comment type="caution">
    <text evidence="1">The sequence shown here is derived from an EMBL/GenBank/DDBJ whole genome shotgun (WGS) entry which is preliminary data.</text>
</comment>
<evidence type="ECO:0000313" key="1">
    <source>
        <dbReference type="EMBL" id="GEO42215.1"/>
    </source>
</evidence>
<reference evidence="1 2" key="1">
    <citation type="submission" date="2019-07" db="EMBL/GenBank/DDBJ databases">
        <title>Whole genome shotgun sequence of Skermanella aerolata NBRC 106429.</title>
        <authorList>
            <person name="Hosoyama A."/>
            <person name="Uohara A."/>
            <person name="Ohji S."/>
            <person name="Ichikawa N."/>
        </authorList>
    </citation>
    <scope>NUCLEOTIDE SEQUENCE [LARGE SCALE GENOMIC DNA]</scope>
    <source>
        <strain evidence="1 2">NBRC 106429</strain>
    </source>
</reference>
<gene>
    <name evidence="1" type="ORF">SAE02_63630</name>
</gene>
<sequence length="161" mass="17279">MGIVAEAAVIGGDAEEDFAMTYRIACGPDWEVRTLEARIVGMACSIQIASDGLGAWTTAGGSPLPALDGAIDVDIMATPFTNTLPIRRLRLDEGQSAEITVAYVSVPDLALSASRQRYTCLKSGSLYRFESVESGFSRDIAIDRLGLVVEYPDLFRRVADA</sequence>
<name>A0A512E0K7_9PROT</name>
<dbReference type="Proteomes" id="UP000321523">
    <property type="component" value="Unassembled WGS sequence"/>
</dbReference>
<evidence type="ECO:0000313" key="2">
    <source>
        <dbReference type="Proteomes" id="UP000321523"/>
    </source>
</evidence>
<dbReference type="InterPro" id="IPR009467">
    <property type="entry name" value="Glycolipid-bd_prot_put"/>
</dbReference>
<organism evidence="1 2">
    <name type="scientific">Skermanella aerolata</name>
    <dbReference type="NCBI Taxonomy" id="393310"/>
    <lineage>
        <taxon>Bacteria</taxon>
        <taxon>Pseudomonadati</taxon>
        <taxon>Pseudomonadota</taxon>
        <taxon>Alphaproteobacteria</taxon>
        <taxon>Rhodospirillales</taxon>
        <taxon>Azospirillaceae</taxon>
        <taxon>Skermanella</taxon>
    </lineage>
</organism>
<dbReference type="EMBL" id="BJYZ01000037">
    <property type="protein sequence ID" value="GEO42215.1"/>
    <property type="molecule type" value="Genomic_DNA"/>
</dbReference>
<protein>
    <submittedName>
        <fullName evidence="1">Uncharacterized protein</fullName>
    </submittedName>
</protein>